<dbReference type="InterPro" id="IPR000276">
    <property type="entry name" value="GPCR_Rhodpsn"/>
</dbReference>
<keyword evidence="3 9" id="KW-0812">Transmembrane</keyword>
<dbReference type="GO" id="GO:0030425">
    <property type="term" value="C:dendrite"/>
    <property type="evidence" value="ECO:0007669"/>
    <property type="project" value="TreeGrafter"/>
</dbReference>
<dbReference type="PANTHER" id="PTHR24247">
    <property type="entry name" value="5-HYDROXYTRYPTAMINE RECEPTOR"/>
    <property type="match status" value="1"/>
</dbReference>
<feature type="transmembrane region" description="Helical" evidence="10">
    <location>
        <begin position="253"/>
        <end position="278"/>
    </location>
</feature>
<evidence type="ECO:0000256" key="5">
    <source>
        <dbReference type="ARBA" id="ARBA00023040"/>
    </source>
</evidence>
<dbReference type="PROSITE" id="PS50262">
    <property type="entry name" value="G_PROTEIN_RECEP_F1_2"/>
    <property type="match status" value="1"/>
</dbReference>
<keyword evidence="7 9" id="KW-0675">Receptor</keyword>
<evidence type="ECO:0000256" key="10">
    <source>
        <dbReference type="SAM" id="Phobius"/>
    </source>
</evidence>
<dbReference type="GO" id="GO:0007187">
    <property type="term" value="P:G protein-coupled receptor signaling pathway, coupled to cyclic nucleotide second messenger"/>
    <property type="evidence" value="ECO:0007669"/>
    <property type="project" value="TreeGrafter"/>
</dbReference>
<dbReference type="GO" id="GO:0045202">
    <property type="term" value="C:synapse"/>
    <property type="evidence" value="ECO:0007669"/>
    <property type="project" value="GOC"/>
</dbReference>
<evidence type="ECO:0000313" key="12">
    <source>
        <dbReference type="Proteomes" id="UP000515163"/>
    </source>
</evidence>
<comment type="similarity">
    <text evidence="9">Belongs to the G-protein coupled receptor 1 family.</text>
</comment>
<dbReference type="PROSITE" id="PS00237">
    <property type="entry name" value="G_PROTEIN_RECEP_F1_1"/>
    <property type="match status" value="1"/>
</dbReference>
<dbReference type="PANTHER" id="PTHR24247:SF202">
    <property type="entry name" value="5-HYDROXYTRYPTAMINE RECEPTOR 1"/>
    <property type="match status" value="1"/>
</dbReference>
<keyword evidence="12" id="KW-1185">Reference proteome</keyword>
<dbReference type="InterPro" id="IPR017452">
    <property type="entry name" value="GPCR_Rhodpsn_7TM"/>
</dbReference>
<dbReference type="GO" id="GO:0007268">
    <property type="term" value="P:chemical synaptic transmission"/>
    <property type="evidence" value="ECO:0007669"/>
    <property type="project" value="TreeGrafter"/>
</dbReference>
<comment type="subcellular location">
    <subcellularLocation>
        <location evidence="1">Cell membrane</location>
        <topology evidence="1">Multi-pass membrane protein</topology>
    </subcellularLocation>
</comment>
<reference evidence="13" key="1">
    <citation type="submission" date="2025-08" db="UniProtKB">
        <authorList>
            <consortium name="RefSeq"/>
        </authorList>
    </citation>
    <scope>IDENTIFICATION</scope>
    <source>
        <tissue evidence="13">Tentacle</tissue>
    </source>
</reference>
<evidence type="ECO:0000256" key="9">
    <source>
        <dbReference type="RuleBase" id="RU000688"/>
    </source>
</evidence>
<evidence type="ECO:0000259" key="11">
    <source>
        <dbReference type="PROSITE" id="PS50262"/>
    </source>
</evidence>
<evidence type="ECO:0000256" key="4">
    <source>
        <dbReference type="ARBA" id="ARBA00022989"/>
    </source>
</evidence>
<evidence type="ECO:0000313" key="13">
    <source>
        <dbReference type="RefSeq" id="XP_031565176.1"/>
    </source>
</evidence>
<keyword evidence="5 9" id="KW-0297">G-protein coupled receptor</keyword>
<organism evidence="12 13">
    <name type="scientific">Actinia tenebrosa</name>
    <name type="common">Australian red waratah sea anemone</name>
    <dbReference type="NCBI Taxonomy" id="6105"/>
    <lineage>
        <taxon>Eukaryota</taxon>
        <taxon>Metazoa</taxon>
        <taxon>Cnidaria</taxon>
        <taxon>Anthozoa</taxon>
        <taxon>Hexacorallia</taxon>
        <taxon>Actiniaria</taxon>
        <taxon>Actiniidae</taxon>
        <taxon>Actinia</taxon>
    </lineage>
</organism>
<dbReference type="OrthoDB" id="9445642at2759"/>
<keyword evidence="8 9" id="KW-0807">Transducer</keyword>
<feature type="transmembrane region" description="Helical" evidence="10">
    <location>
        <begin position="20"/>
        <end position="44"/>
    </location>
</feature>
<dbReference type="AlphaFoldDB" id="A0A6P8ICC1"/>
<protein>
    <submittedName>
        <fullName evidence="13">Dopamine receptor 2-like</fullName>
    </submittedName>
</protein>
<feature type="transmembrane region" description="Helical" evidence="10">
    <location>
        <begin position="165"/>
        <end position="192"/>
    </location>
</feature>
<dbReference type="Proteomes" id="UP000515163">
    <property type="component" value="Unplaced"/>
</dbReference>
<dbReference type="PRINTS" id="PR00237">
    <property type="entry name" value="GPCRRHODOPSN"/>
</dbReference>
<accession>A0A6P8ICC1</accession>
<feature type="transmembrane region" description="Helical" evidence="10">
    <location>
        <begin position="134"/>
        <end position="153"/>
    </location>
</feature>
<sequence>MVNNASKNMSRHEDSPNPRIHFFLLFAILLTIITIANNSLVVLAYKVNKRLRNRAILILVSLALSDFLVGAISMPLWIYMTTSHDRMPLGLYLFYMSFDIFSAFASILHLTWVSMERFLAIAYPLRHRKFGDKGYLGMLLSLWLVSGLVAGLFPVQYHYNWNKGFALMVFINGFILPLITLTIVYTSIYRIVNSSVFQGIHNRGTRRFQAEKKLAKTIITLCLLFFITWCPFFIVSLLGTFRPELLSAPSPIFIWYITVFVKGMHYSNSSLNTFVYAFSSNEMRKTFVSLLRCKRNIVFPTPTKNRHRIKRRAKVFHLQNSVDSV</sequence>
<feature type="transmembrane region" description="Helical" evidence="10">
    <location>
        <begin position="92"/>
        <end position="113"/>
    </location>
</feature>
<evidence type="ECO:0000256" key="3">
    <source>
        <dbReference type="ARBA" id="ARBA00022692"/>
    </source>
</evidence>
<evidence type="ECO:0000256" key="8">
    <source>
        <dbReference type="ARBA" id="ARBA00023224"/>
    </source>
</evidence>
<feature type="domain" description="G-protein coupled receptors family 1 profile" evidence="11">
    <location>
        <begin position="37"/>
        <end position="276"/>
    </location>
</feature>
<dbReference type="Gene3D" id="1.20.1070.10">
    <property type="entry name" value="Rhodopsin 7-helix transmembrane proteins"/>
    <property type="match status" value="1"/>
</dbReference>
<evidence type="ECO:0000256" key="2">
    <source>
        <dbReference type="ARBA" id="ARBA00022475"/>
    </source>
</evidence>
<dbReference type="KEGG" id="aten:116300434"/>
<evidence type="ECO:0000256" key="6">
    <source>
        <dbReference type="ARBA" id="ARBA00023136"/>
    </source>
</evidence>
<evidence type="ECO:0000256" key="1">
    <source>
        <dbReference type="ARBA" id="ARBA00004651"/>
    </source>
</evidence>
<dbReference type="RefSeq" id="XP_031565176.1">
    <property type="nucleotide sequence ID" value="XM_031709316.1"/>
</dbReference>
<keyword evidence="2" id="KW-1003">Cell membrane</keyword>
<dbReference type="GO" id="GO:0030594">
    <property type="term" value="F:neurotransmitter receptor activity"/>
    <property type="evidence" value="ECO:0007669"/>
    <property type="project" value="TreeGrafter"/>
</dbReference>
<proteinExistence type="inferred from homology"/>
<evidence type="ECO:0000256" key="7">
    <source>
        <dbReference type="ARBA" id="ARBA00023170"/>
    </source>
</evidence>
<keyword evidence="6 10" id="KW-0472">Membrane</keyword>
<dbReference type="GeneID" id="116300434"/>
<feature type="transmembrane region" description="Helical" evidence="10">
    <location>
        <begin position="56"/>
        <end position="80"/>
    </location>
</feature>
<dbReference type="FunCoup" id="A0A6P8ICC1">
    <property type="interactions" value="564"/>
</dbReference>
<dbReference type="SMART" id="SM01381">
    <property type="entry name" value="7TM_GPCR_Srsx"/>
    <property type="match status" value="1"/>
</dbReference>
<dbReference type="GO" id="GO:0004993">
    <property type="term" value="F:G protein-coupled serotonin receptor activity"/>
    <property type="evidence" value="ECO:0007669"/>
    <property type="project" value="TreeGrafter"/>
</dbReference>
<dbReference type="SUPFAM" id="SSF81321">
    <property type="entry name" value="Family A G protein-coupled receptor-like"/>
    <property type="match status" value="1"/>
</dbReference>
<dbReference type="Pfam" id="PF00001">
    <property type="entry name" value="7tm_1"/>
    <property type="match status" value="1"/>
</dbReference>
<dbReference type="GO" id="GO:0005886">
    <property type="term" value="C:plasma membrane"/>
    <property type="evidence" value="ECO:0007669"/>
    <property type="project" value="UniProtKB-SubCell"/>
</dbReference>
<keyword evidence="4 10" id="KW-1133">Transmembrane helix</keyword>
<gene>
    <name evidence="13" type="primary">LOC116300434</name>
</gene>
<name>A0A6P8ICC1_ACTTE</name>
<dbReference type="InParanoid" id="A0A6P8ICC1"/>
<feature type="transmembrane region" description="Helical" evidence="10">
    <location>
        <begin position="213"/>
        <end position="241"/>
    </location>
</feature>